<organism evidence="9 10">
    <name type="scientific">Folsomia candida</name>
    <name type="common">Springtail</name>
    <dbReference type="NCBI Taxonomy" id="158441"/>
    <lineage>
        <taxon>Eukaryota</taxon>
        <taxon>Metazoa</taxon>
        <taxon>Ecdysozoa</taxon>
        <taxon>Arthropoda</taxon>
        <taxon>Hexapoda</taxon>
        <taxon>Collembola</taxon>
        <taxon>Entomobryomorpha</taxon>
        <taxon>Isotomoidea</taxon>
        <taxon>Isotomidae</taxon>
        <taxon>Proisotominae</taxon>
        <taxon>Folsomia</taxon>
    </lineage>
</organism>
<keyword evidence="4" id="KW-0493">Microtubule</keyword>
<evidence type="ECO:0000313" key="10">
    <source>
        <dbReference type="Proteomes" id="UP000198287"/>
    </source>
</evidence>
<proteinExistence type="inferred from homology"/>
<evidence type="ECO:0000256" key="3">
    <source>
        <dbReference type="ARBA" id="ARBA00022490"/>
    </source>
</evidence>
<feature type="compositionally biased region" description="Low complexity" evidence="6">
    <location>
        <begin position="190"/>
        <end position="205"/>
    </location>
</feature>
<reference evidence="9 10" key="1">
    <citation type="submission" date="2015-12" db="EMBL/GenBank/DDBJ databases">
        <title>The genome of Folsomia candida.</title>
        <authorList>
            <person name="Faddeeva A."/>
            <person name="Derks M.F."/>
            <person name="Anvar Y."/>
            <person name="Smit S."/>
            <person name="Van Straalen N."/>
            <person name="Roelofs D."/>
        </authorList>
    </citation>
    <scope>NUCLEOTIDE SEQUENCE [LARGE SCALE GENOMIC DNA]</scope>
    <source>
        <strain evidence="9 10">VU population</strain>
        <tissue evidence="9">Whole body</tissue>
    </source>
</reference>
<feature type="region of interest" description="Disordered" evidence="6">
    <location>
        <begin position="143"/>
        <end position="162"/>
    </location>
</feature>
<dbReference type="EMBL" id="LNIX01000022">
    <property type="protein sequence ID" value="OXA43439.1"/>
    <property type="molecule type" value="Genomic_DNA"/>
</dbReference>
<dbReference type="STRING" id="158441.A0A226DE41"/>
<dbReference type="GO" id="GO:0007020">
    <property type="term" value="P:microtubule nucleation"/>
    <property type="evidence" value="ECO:0007669"/>
    <property type="project" value="InterPro"/>
</dbReference>
<dbReference type="FunFam" id="1.20.120.1900:FF:000003">
    <property type="entry name" value="Gamma-tubulin complex component"/>
    <property type="match status" value="1"/>
</dbReference>
<feature type="domain" description="Gamma tubulin complex component protein N-terminal" evidence="8">
    <location>
        <begin position="321"/>
        <end position="624"/>
    </location>
</feature>
<dbReference type="GO" id="GO:0000922">
    <property type="term" value="C:spindle pole"/>
    <property type="evidence" value="ECO:0007669"/>
    <property type="project" value="InterPro"/>
</dbReference>
<evidence type="ECO:0000256" key="6">
    <source>
        <dbReference type="SAM" id="MobiDB-lite"/>
    </source>
</evidence>
<dbReference type="Proteomes" id="UP000198287">
    <property type="component" value="Unassembled WGS sequence"/>
</dbReference>
<keyword evidence="10" id="KW-1185">Reference proteome</keyword>
<dbReference type="GO" id="GO:0000278">
    <property type="term" value="P:mitotic cell cycle"/>
    <property type="evidence" value="ECO:0007669"/>
    <property type="project" value="TreeGrafter"/>
</dbReference>
<dbReference type="InterPro" id="IPR042241">
    <property type="entry name" value="GCP_C_sf"/>
</dbReference>
<dbReference type="InterPro" id="IPR007259">
    <property type="entry name" value="GCP"/>
</dbReference>
<comment type="subcellular location">
    <subcellularLocation>
        <location evidence="1">Cytoplasm</location>
        <location evidence="1">Cytoskeleton</location>
    </subcellularLocation>
</comment>
<feature type="compositionally biased region" description="Polar residues" evidence="6">
    <location>
        <begin position="153"/>
        <end position="162"/>
    </location>
</feature>
<protein>
    <submittedName>
        <fullName evidence="9">Gamma-tubulin complex component 3</fullName>
    </submittedName>
</protein>
<dbReference type="PANTHER" id="PTHR19302:SF14">
    <property type="entry name" value="GAMMA-TUBULIN COMPLEX COMPONENT 3"/>
    <property type="match status" value="1"/>
</dbReference>
<evidence type="ECO:0000256" key="4">
    <source>
        <dbReference type="ARBA" id="ARBA00022701"/>
    </source>
</evidence>
<dbReference type="GO" id="GO:0051011">
    <property type="term" value="F:microtubule minus-end binding"/>
    <property type="evidence" value="ECO:0007669"/>
    <property type="project" value="TreeGrafter"/>
</dbReference>
<evidence type="ECO:0000256" key="1">
    <source>
        <dbReference type="ARBA" id="ARBA00004245"/>
    </source>
</evidence>
<evidence type="ECO:0000259" key="8">
    <source>
        <dbReference type="Pfam" id="PF17681"/>
    </source>
</evidence>
<feature type="region of interest" description="Disordered" evidence="6">
    <location>
        <begin position="190"/>
        <end position="218"/>
    </location>
</feature>
<dbReference type="GO" id="GO:0005874">
    <property type="term" value="C:microtubule"/>
    <property type="evidence" value="ECO:0007669"/>
    <property type="project" value="UniProtKB-KW"/>
</dbReference>
<comment type="similarity">
    <text evidence="2">Belongs to the TUBGCP family.</text>
</comment>
<dbReference type="InterPro" id="IPR040457">
    <property type="entry name" value="GCP_C"/>
</dbReference>
<dbReference type="AlphaFoldDB" id="A0A226DE41"/>
<dbReference type="GO" id="GO:0051321">
    <property type="term" value="P:meiotic cell cycle"/>
    <property type="evidence" value="ECO:0007669"/>
    <property type="project" value="TreeGrafter"/>
</dbReference>
<dbReference type="OMA" id="TIFTHLW"/>
<dbReference type="Pfam" id="PF04130">
    <property type="entry name" value="GCP_C_terminal"/>
    <property type="match status" value="1"/>
</dbReference>
<evidence type="ECO:0000256" key="5">
    <source>
        <dbReference type="ARBA" id="ARBA00023212"/>
    </source>
</evidence>
<dbReference type="GO" id="GO:0051225">
    <property type="term" value="P:spindle assembly"/>
    <property type="evidence" value="ECO:0007669"/>
    <property type="project" value="TreeGrafter"/>
</dbReference>
<dbReference type="Pfam" id="PF17681">
    <property type="entry name" value="GCP_N_terminal"/>
    <property type="match status" value="1"/>
</dbReference>
<feature type="domain" description="Gamma tubulin complex component C-terminal" evidence="7">
    <location>
        <begin position="627"/>
        <end position="943"/>
    </location>
</feature>
<dbReference type="GO" id="GO:0031122">
    <property type="term" value="P:cytoplasmic microtubule organization"/>
    <property type="evidence" value="ECO:0007669"/>
    <property type="project" value="TreeGrafter"/>
</dbReference>
<gene>
    <name evidence="9" type="ORF">Fcan01_21719</name>
</gene>
<evidence type="ECO:0000259" key="7">
    <source>
        <dbReference type="Pfam" id="PF04130"/>
    </source>
</evidence>
<dbReference type="PANTHER" id="PTHR19302">
    <property type="entry name" value="GAMMA TUBULIN COMPLEX PROTEIN"/>
    <property type="match status" value="1"/>
</dbReference>
<dbReference type="InterPro" id="IPR041470">
    <property type="entry name" value="GCP_N"/>
</dbReference>
<dbReference type="Gene3D" id="1.20.120.1900">
    <property type="entry name" value="Gamma-tubulin complex, C-terminal domain"/>
    <property type="match status" value="1"/>
</dbReference>
<name>A0A226DE41_FOLCA</name>
<keyword evidence="3" id="KW-0963">Cytoplasm</keyword>
<dbReference type="GO" id="GO:0043015">
    <property type="term" value="F:gamma-tubulin binding"/>
    <property type="evidence" value="ECO:0007669"/>
    <property type="project" value="InterPro"/>
</dbReference>
<evidence type="ECO:0000256" key="2">
    <source>
        <dbReference type="ARBA" id="ARBA00010337"/>
    </source>
</evidence>
<keyword evidence="5" id="KW-0206">Cytoskeleton</keyword>
<comment type="caution">
    <text evidence="9">The sequence shown here is derived from an EMBL/GenBank/DDBJ whole genome shotgun (WGS) entry which is preliminary data.</text>
</comment>
<evidence type="ECO:0000313" key="9">
    <source>
        <dbReference type="EMBL" id="OXA43439.1"/>
    </source>
</evidence>
<dbReference type="OrthoDB" id="5860513at2759"/>
<accession>A0A226DE41</accession>
<sequence>MKSSLSSTSSRNNSSFLRNASATSISSQGGSGGGGDALARRVAELYKHLTGGKVIGDRDLCEVVSSLTYTSEPTNTQNETRLIEKLKLHLIHQDRAVESKRFLELSQKLRGIPLLKNREAMITLFFDLFDKEPTRAAIQARRAARGQPPLMTPRQQSDPNSNLEFDGFTPMPTFSFVSDRAMSDKIHRSVSNVPSLTSPPSSTSTRPAGHPMTDSGYGANNNNNMEKLLNNGGSLLPSKVIAFPVDHQGGGGRRPFVSGSSGGGGMTQSISMGNGRGGRSELHLFGKNDAAPVNKMNGHPRTSGGGGGLYLSPRQIEKDLIRDLIFVFQGIDGAMIKCDAKGNFNVAAKKPIHPGSRLQALRLAELGYFYKQIRTYCDTARVGLMAQGLKHALDIELQEYYRLLAIVQGQVQQTTIIADTPLSEQLPLTSPGEEMTLLKLTVWMWDIRPRLDALSSIITTCESFKGGELCSMLYKYSHHGDPMIRAVTKSLLSTTAKPLYLMLCQWILYGELEDPYGEFFIEADISCKKERLWHAKYHIRSSMLPSFISIKQAERVLATGKNINFLKDICHHNQGYEGRGRIKEWLADNPVDCMFTEDDKVLTTVIEKAYKTTSKMVLEVLINESKLIDHLKALKHYLLLGQGDFIQHLLELVQEELQKPANKLYTHNISAILESAVRATNAQFEPEEILCRLDTRILPVNDRDLGWDVFCLDYKVHGPIGTVLTEDDMIRYNQLFNALWRFKRIEMILSTLWKDQTALFKFQRVIPELGPVLHRSQLLISEMIHFVHQTQYYIMFEATECAWDRLMEEVVSRSVDLDEIISAHHRFLEAITSRSLLDLKNRELLNQLRGIFDSVHELKSFLSDFESEVEKELAHRKNTLTSSDPISQTKEFFTSYIRHAKGKIETLHTTTQDLVRSFLLVLNRQPDLTLQCLSFRLDFNEYYHFKDFRLSQPLTLQQRRMSSNTFDPTNIRMTTSGLNQSLFNSSSILESFGE</sequence>
<dbReference type="GO" id="GO:0000930">
    <property type="term" value="C:gamma-tubulin complex"/>
    <property type="evidence" value="ECO:0007669"/>
    <property type="project" value="TreeGrafter"/>
</dbReference>